<gene>
    <name evidence="4" type="ORF">P5673_013554</name>
</gene>
<sequence>MATGNLGSLHVDLTSLKELTTVKTGHKRSSSDFTRNNNMQSTLFNFVTWLLVFLLLNACCSQVPKCNNCCNSYKEINEPRRSVKSVWKRGQTPLCDRRILKGWYRFTSFNGTAKMPQTSVVDYQCGTHNPIWLRDGHPTKYNENVARAACVSSFGNSCRYSITINVIRCLGNYYVYFLKPPPFCASAYCAGFGVPCPYGKEGEYPDCYDPPAQFSRDSLGLPEITYVPLELSEGAEVDDDDVPVSLTCKGALLNGIGQWKNVTYLIEWFAEGKNLTTEQICDVQQGNTHTRPCPNEAQIVSKLHGLKYKIGQWINSTALDINLYTNLGNCDLQVYPITITPTIPVRKTILGLPELTFYTPKEALIVNGCQVKLEQGTKPVQILLKANCQQKGQVSTGLKPIVPQITYQNSAFWNHQISLPTIWVNIRDSTAIENCESSGDPHYYTLPNLKRNSFDFMGHGDFRLYKNSERYFEVQTRQWTCNGGVTCNCGVALRDHNDVIEFNCCNDLMKRDETTPIRVKIRSNKCLSPGISIKKSQPGVTSAKYQAGLIMRITMTM</sequence>
<reference evidence="4" key="2">
    <citation type="journal article" date="2023" name="Science">
        <title>Genomic signatures of disease resistance in endangered staghorn corals.</title>
        <authorList>
            <person name="Vollmer S.V."/>
            <person name="Selwyn J.D."/>
            <person name="Despard B.A."/>
            <person name="Roesel C.L."/>
        </authorList>
    </citation>
    <scope>NUCLEOTIDE SEQUENCE</scope>
    <source>
        <strain evidence="4">K2</strain>
    </source>
</reference>
<evidence type="ECO:0000313" key="5">
    <source>
        <dbReference type="Proteomes" id="UP001249851"/>
    </source>
</evidence>
<dbReference type="GO" id="GO:0005576">
    <property type="term" value="C:extracellular region"/>
    <property type="evidence" value="ECO:0007669"/>
    <property type="project" value="TreeGrafter"/>
</dbReference>
<dbReference type="AlphaFoldDB" id="A0AAD9QL22"/>
<dbReference type="InterPro" id="IPR050969">
    <property type="entry name" value="Dev_Signal_Modulators"/>
</dbReference>
<dbReference type="InterPro" id="IPR057774">
    <property type="entry name" value="D8C_UMOD/GP2/OIT3-like"/>
</dbReference>
<accession>A0AAD9QL22</accession>
<dbReference type="GO" id="GO:0005102">
    <property type="term" value="F:signaling receptor binding"/>
    <property type="evidence" value="ECO:0007669"/>
    <property type="project" value="TreeGrafter"/>
</dbReference>
<protein>
    <submittedName>
        <fullName evidence="4">Oncoprotein-induced transcript 3 protein</fullName>
    </submittedName>
</protein>
<dbReference type="PROSITE" id="PS51233">
    <property type="entry name" value="VWFD"/>
    <property type="match status" value="1"/>
</dbReference>
<evidence type="ECO:0000313" key="4">
    <source>
        <dbReference type="EMBL" id="KAK2563202.1"/>
    </source>
</evidence>
<keyword evidence="5" id="KW-1185">Reference proteome</keyword>
<dbReference type="Pfam" id="PF23283">
    <property type="entry name" value="D8C_UMOD"/>
    <property type="match status" value="1"/>
</dbReference>
<dbReference type="InterPro" id="IPR001846">
    <property type="entry name" value="VWF_type-D"/>
</dbReference>
<proteinExistence type="predicted"/>
<keyword evidence="1" id="KW-0732">Signal</keyword>
<dbReference type="EMBL" id="JARQWQ010000026">
    <property type="protein sequence ID" value="KAK2563202.1"/>
    <property type="molecule type" value="Genomic_DNA"/>
</dbReference>
<reference evidence="4" key="1">
    <citation type="journal article" date="2023" name="G3 (Bethesda)">
        <title>Whole genome assembly and annotation of the endangered Caribbean coral Acropora cervicornis.</title>
        <authorList>
            <person name="Selwyn J.D."/>
            <person name="Vollmer S.V."/>
        </authorList>
    </citation>
    <scope>NUCLEOTIDE SEQUENCE</scope>
    <source>
        <strain evidence="4">K2</strain>
    </source>
</reference>
<name>A0AAD9QL22_ACRCE</name>
<dbReference type="GO" id="GO:0009986">
    <property type="term" value="C:cell surface"/>
    <property type="evidence" value="ECO:0007669"/>
    <property type="project" value="TreeGrafter"/>
</dbReference>
<dbReference type="PANTHER" id="PTHR14949">
    <property type="entry name" value="EGF-LIKE-DOMAIN, MULTIPLE 7, 8"/>
    <property type="match status" value="1"/>
</dbReference>
<organism evidence="4 5">
    <name type="scientific">Acropora cervicornis</name>
    <name type="common">Staghorn coral</name>
    <dbReference type="NCBI Taxonomy" id="6130"/>
    <lineage>
        <taxon>Eukaryota</taxon>
        <taxon>Metazoa</taxon>
        <taxon>Cnidaria</taxon>
        <taxon>Anthozoa</taxon>
        <taxon>Hexacorallia</taxon>
        <taxon>Scleractinia</taxon>
        <taxon>Astrocoeniina</taxon>
        <taxon>Acroporidae</taxon>
        <taxon>Acropora</taxon>
    </lineage>
</organism>
<comment type="caution">
    <text evidence="4">The sequence shown here is derived from an EMBL/GenBank/DDBJ whole genome shotgun (WGS) entry which is preliminary data.</text>
</comment>
<dbReference type="PANTHER" id="PTHR14949:SF56">
    <property type="entry name" value="EGF-LIKE-DOMAIN, MULTIPLE 7"/>
    <property type="match status" value="1"/>
</dbReference>
<keyword evidence="2" id="KW-1015">Disulfide bond</keyword>
<evidence type="ECO:0000256" key="1">
    <source>
        <dbReference type="ARBA" id="ARBA00022729"/>
    </source>
</evidence>
<dbReference type="Proteomes" id="UP001249851">
    <property type="component" value="Unassembled WGS sequence"/>
</dbReference>
<evidence type="ECO:0000259" key="3">
    <source>
        <dbReference type="PROSITE" id="PS51233"/>
    </source>
</evidence>
<feature type="domain" description="VWFD" evidence="3">
    <location>
        <begin position="433"/>
        <end position="557"/>
    </location>
</feature>
<evidence type="ECO:0000256" key="2">
    <source>
        <dbReference type="ARBA" id="ARBA00023157"/>
    </source>
</evidence>